<dbReference type="Pfam" id="PF07470">
    <property type="entry name" value="Glyco_hydro_88"/>
    <property type="match status" value="1"/>
</dbReference>
<dbReference type="RefSeq" id="WP_118040409.1">
    <property type="nucleotide sequence ID" value="NZ_BQNJ01000001.1"/>
</dbReference>
<evidence type="ECO:0000313" key="3">
    <source>
        <dbReference type="Proteomes" id="UP001055091"/>
    </source>
</evidence>
<gene>
    <name evidence="2" type="ORF">CE91St55_24290</name>
</gene>
<accession>A0A413LVG5</accession>
<dbReference type="GO" id="GO:0005975">
    <property type="term" value="P:carbohydrate metabolic process"/>
    <property type="evidence" value="ECO:0007669"/>
    <property type="project" value="InterPro"/>
</dbReference>
<evidence type="ECO:0000313" key="2">
    <source>
        <dbReference type="EMBL" id="GKH00448.1"/>
    </source>
</evidence>
<evidence type="ECO:0000256" key="1">
    <source>
        <dbReference type="ARBA" id="ARBA00022801"/>
    </source>
</evidence>
<sequence>MDKRKKAAMALLCMQRYSWEQGTAMQAFLESGEDEIVLKMAKEAVYRSIEDGRAAILGTLEAVTDPCSVGEALVYAVAKTQDPFLEEGLKKLINWALKLAPRSEDGAVYHVMSEPQIWVDSFYMLPPFLAAAGYPKEAVDQIHRYWSRLYLPDKKLLGHIWDDGKKEWIRRDCWGVGNGWAMAGIARVIDLLPDSFVKEKEELAALDTGLIEAVSAYIRPDGMVHDVLDNPDTFTEVNLPQMFAYTVYRGMSSGWLNEKYLDQAGLCLSTARAHIDDYGFIQNVCGAPDFNKAGMAPEGQAFYLLLETAAENWERKSGRML</sequence>
<protein>
    <submittedName>
        <fullName evidence="2">Uncharacterized protein</fullName>
    </submittedName>
</protein>
<organism evidence="2 3">
    <name type="scientific">Hungatella hathewayi</name>
    <dbReference type="NCBI Taxonomy" id="154046"/>
    <lineage>
        <taxon>Bacteria</taxon>
        <taxon>Bacillati</taxon>
        <taxon>Bacillota</taxon>
        <taxon>Clostridia</taxon>
        <taxon>Lachnospirales</taxon>
        <taxon>Lachnospiraceae</taxon>
        <taxon>Hungatella</taxon>
    </lineage>
</organism>
<dbReference type="InterPro" id="IPR008928">
    <property type="entry name" value="6-hairpin_glycosidase_sf"/>
</dbReference>
<dbReference type="Proteomes" id="UP001055091">
    <property type="component" value="Unassembled WGS sequence"/>
</dbReference>
<proteinExistence type="predicted"/>
<dbReference type="GO" id="GO:0016787">
    <property type="term" value="F:hydrolase activity"/>
    <property type="evidence" value="ECO:0007669"/>
    <property type="project" value="UniProtKB-KW"/>
</dbReference>
<dbReference type="PANTHER" id="PTHR41814:SF1">
    <property type="entry name" value="CELLULASE"/>
    <property type="match status" value="1"/>
</dbReference>
<comment type="caution">
    <text evidence="2">The sequence shown here is derived from an EMBL/GenBank/DDBJ whole genome shotgun (WGS) entry which is preliminary data.</text>
</comment>
<dbReference type="Gene3D" id="1.50.10.10">
    <property type="match status" value="1"/>
</dbReference>
<dbReference type="InterPro" id="IPR012341">
    <property type="entry name" value="6hp_glycosidase-like_sf"/>
</dbReference>
<dbReference type="AlphaFoldDB" id="A0A413LVG5"/>
<dbReference type="PANTHER" id="PTHR41814">
    <property type="entry name" value="EXPRESSED PROTEIN"/>
    <property type="match status" value="1"/>
</dbReference>
<keyword evidence="1" id="KW-0378">Hydrolase</keyword>
<name>A0A413LVG5_9FIRM</name>
<dbReference type="SUPFAM" id="SSF48208">
    <property type="entry name" value="Six-hairpin glycosidases"/>
    <property type="match status" value="1"/>
</dbReference>
<dbReference type="InterPro" id="IPR010905">
    <property type="entry name" value="Glyco_hydro_88"/>
</dbReference>
<dbReference type="EMBL" id="BQNJ01000001">
    <property type="protein sequence ID" value="GKH00448.1"/>
    <property type="molecule type" value="Genomic_DNA"/>
</dbReference>
<reference evidence="2" key="1">
    <citation type="submission" date="2022-01" db="EMBL/GenBank/DDBJ databases">
        <title>Novel bile acid biosynthetic pathways are enriched in the microbiome of centenarians.</title>
        <authorList>
            <person name="Sato Y."/>
            <person name="Atarashi K."/>
            <person name="Plichta R.D."/>
            <person name="Arai Y."/>
            <person name="Sasajima S."/>
            <person name="Kearney M.S."/>
            <person name="Suda W."/>
            <person name="Takeshita K."/>
            <person name="Sasaki T."/>
            <person name="Okamoto S."/>
            <person name="Skelly N.A."/>
            <person name="Okamura Y."/>
            <person name="Vlamakis H."/>
            <person name="Li Y."/>
            <person name="Tanoue T."/>
            <person name="Takei H."/>
            <person name="Nittono H."/>
            <person name="Narushima S."/>
            <person name="Irie J."/>
            <person name="Itoh H."/>
            <person name="Moriya K."/>
            <person name="Sugiura Y."/>
            <person name="Suematsu M."/>
            <person name="Moritoki N."/>
            <person name="Shibata S."/>
            <person name="Littman R.D."/>
            <person name="Fischbach A.M."/>
            <person name="Uwamino Y."/>
            <person name="Inoue T."/>
            <person name="Honda A."/>
            <person name="Hattori M."/>
            <person name="Murai T."/>
            <person name="Xavier J.R."/>
            <person name="Hirose N."/>
            <person name="Honda K."/>
        </authorList>
    </citation>
    <scope>NUCLEOTIDE SEQUENCE</scope>
    <source>
        <strain evidence="2">CE91-St55</strain>
    </source>
</reference>